<dbReference type="FunFam" id="2.10.109.10:FF:000014">
    <property type="entry name" value="Inner membrane protease subunit 1"/>
    <property type="match status" value="1"/>
</dbReference>
<evidence type="ECO:0000259" key="10">
    <source>
        <dbReference type="Pfam" id="PF10502"/>
    </source>
</evidence>
<dbReference type="EMBL" id="JXTB01000450">
    <property type="protein sequence ID" value="PON39949.1"/>
    <property type="molecule type" value="Genomic_DNA"/>
</dbReference>
<dbReference type="Proteomes" id="UP000237105">
    <property type="component" value="Unassembled WGS sequence"/>
</dbReference>
<dbReference type="Gene3D" id="2.10.109.10">
    <property type="entry name" value="Umud Fragment, subunit A"/>
    <property type="match status" value="1"/>
</dbReference>
<dbReference type="STRING" id="3476.A0A2P5ATT1"/>
<evidence type="ECO:0000256" key="2">
    <source>
        <dbReference type="ARBA" id="ARBA00022792"/>
    </source>
</evidence>
<dbReference type="InterPro" id="IPR019533">
    <property type="entry name" value="Peptidase_S26"/>
</dbReference>
<reference evidence="12" key="1">
    <citation type="submission" date="2016-06" db="EMBL/GenBank/DDBJ databases">
        <title>Parallel loss of symbiosis genes in relatives of nitrogen-fixing non-legume Parasponia.</title>
        <authorList>
            <person name="Van Velzen R."/>
            <person name="Holmer R."/>
            <person name="Bu F."/>
            <person name="Rutten L."/>
            <person name="Van Zeijl A."/>
            <person name="Liu W."/>
            <person name="Santuari L."/>
            <person name="Cao Q."/>
            <person name="Sharma T."/>
            <person name="Shen D."/>
            <person name="Roswanjaya Y."/>
            <person name="Wardhani T."/>
            <person name="Kalhor M.S."/>
            <person name="Jansen J."/>
            <person name="Van den Hoogen J."/>
            <person name="Gungor B."/>
            <person name="Hartog M."/>
            <person name="Hontelez J."/>
            <person name="Verver J."/>
            <person name="Yang W.-C."/>
            <person name="Schijlen E."/>
            <person name="Repin R."/>
            <person name="Schilthuizen M."/>
            <person name="Schranz E."/>
            <person name="Heidstra R."/>
            <person name="Miyata K."/>
            <person name="Fedorova E."/>
            <person name="Kohlen W."/>
            <person name="Bisseling T."/>
            <person name="Smit S."/>
            <person name="Geurts R."/>
        </authorList>
    </citation>
    <scope>NUCLEOTIDE SEQUENCE [LARGE SCALE GENOMIC DNA]</scope>
    <source>
        <strain evidence="12">cv. WU1-14</strain>
    </source>
</reference>
<sequence length="188" mass="20921">MALRNGVREILSIIKEKSLVREAWDKIFPLAKFACSLHVIHKYLGLIVLTYGPSMLPTLSLTGDLVLAERISTRFGLVGPGDIVVVRSPQNPRIVVTKRLIGLEGDSVTYVVEPGKSDRSETIVVPKGHIWVEGDNIYVSNDSRKFGPVPYGLLQGKIFWRIWPPKDFGSLRRNSTKDPIFDKGLPSA</sequence>
<dbReference type="InterPro" id="IPR036286">
    <property type="entry name" value="LexA/Signal_pep-like_sf"/>
</dbReference>
<feature type="domain" description="Peptidase S26" evidence="10">
    <location>
        <begin position="122"/>
        <end position="163"/>
    </location>
</feature>
<keyword evidence="12" id="KW-1185">Reference proteome</keyword>
<comment type="caution">
    <text evidence="11">The sequence shown here is derived from an EMBL/GenBank/DDBJ whole genome shotgun (WGS) entry which is preliminary data.</text>
</comment>
<organism evidence="11 12">
    <name type="scientific">Parasponia andersonii</name>
    <name type="common">Sponia andersonii</name>
    <dbReference type="NCBI Taxonomy" id="3476"/>
    <lineage>
        <taxon>Eukaryota</taxon>
        <taxon>Viridiplantae</taxon>
        <taxon>Streptophyta</taxon>
        <taxon>Embryophyta</taxon>
        <taxon>Tracheophyta</taxon>
        <taxon>Spermatophyta</taxon>
        <taxon>Magnoliopsida</taxon>
        <taxon>eudicotyledons</taxon>
        <taxon>Gunneridae</taxon>
        <taxon>Pentapetalae</taxon>
        <taxon>rosids</taxon>
        <taxon>fabids</taxon>
        <taxon>Rosales</taxon>
        <taxon>Cannabaceae</taxon>
        <taxon>Parasponia</taxon>
    </lineage>
</organism>
<evidence type="ECO:0000256" key="6">
    <source>
        <dbReference type="ARBA" id="ARBA00038445"/>
    </source>
</evidence>
<dbReference type="GO" id="GO:0004252">
    <property type="term" value="F:serine-type endopeptidase activity"/>
    <property type="evidence" value="ECO:0007669"/>
    <property type="project" value="InterPro"/>
</dbReference>
<keyword evidence="5" id="KW-0472">Membrane</keyword>
<dbReference type="GO" id="GO:0006627">
    <property type="term" value="P:protein processing involved in protein targeting to mitochondrion"/>
    <property type="evidence" value="ECO:0007669"/>
    <property type="project" value="TreeGrafter"/>
</dbReference>
<accession>A0A2P5ATT1</accession>
<evidence type="ECO:0000256" key="5">
    <source>
        <dbReference type="ARBA" id="ARBA00023136"/>
    </source>
</evidence>
<comment type="function">
    <text evidence="7">Catalyzes the removal of transit peptides required for the targeting of proteins from the mitochondrial matrix, across the inner membrane, into the inter-membrane space.</text>
</comment>
<dbReference type="Pfam" id="PF10502">
    <property type="entry name" value="Peptidase_S26"/>
    <property type="match status" value="2"/>
</dbReference>
<dbReference type="CDD" id="cd06530">
    <property type="entry name" value="S26_SPase_I"/>
    <property type="match status" value="1"/>
</dbReference>
<protein>
    <submittedName>
        <fullName evidence="11">Peptidase S26A, signal peptidase I</fullName>
    </submittedName>
</protein>
<evidence type="ECO:0000313" key="12">
    <source>
        <dbReference type="Proteomes" id="UP000237105"/>
    </source>
</evidence>
<feature type="active site" evidence="9">
    <location>
        <position position="54"/>
    </location>
</feature>
<comment type="subcellular location">
    <subcellularLocation>
        <location evidence="1">Mitochondrion inner membrane</location>
    </subcellularLocation>
</comment>
<evidence type="ECO:0000256" key="4">
    <source>
        <dbReference type="ARBA" id="ARBA00023128"/>
    </source>
</evidence>
<evidence type="ECO:0000256" key="7">
    <source>
        <dbReference type="ARBA" id="ARBA00054895"/>
    </source>
</evidence>
<dbReference type="PANTHER" id="PTHR12383:SF36">
    <property type="entry name" value="MITOCHONDRIAL ATP-INDEPENDENT INNER MEMBRANE PROTEASE SUBUNIT 1B-RELATED"/>
    <property type="match status" value="1"/>
</dbReference>
<evidence type="ECO:0000256" key="1">
    <source>
        <dbReference type="ARBA" id="ARBA00004273"/>
    </source>
</evidence>
<comment type="subunit">
    <text evidence="8">Heterodimer of 2 subunits, IMP1A/B and IMP12.</text>
</comment>
<dbReference type="InterPro" id="IPR000223">
    <property type="entry name" value="Pept_S26A_signal_pept_1"/>
</dbReference>
<feature type="active site" evidence="9">
    <location>
        <position position="98"/>
    </location>
</feature>
<comment type="similarity">
    <text evidence="6">Belongs to the peptidase S26 family. IMP1 subfamily.</text>
</comment>
<keyword evidence="4" id="KW-0496">Mitochondrion</keyword>
<dbReference type="PANTHER" id="PTHR12383">
    <property type="entry name" value="PROTEASE FAMILY S26 MITOCHONDRIAL INNER MEMBRANE PROTEASE-RELATED"/>
    <property type="match status" value="1"/>
</dbReference>
<dbReference type="GO" id="GO:0042720">
    <property type="term" value="C:mitochondrial inner membrane peptidase complex"/>
    <property type="evidence" value="ECO:0007669"/>
    <property type="project" value="TreeGrafter"/>
</dbReference>
<dbReference type="GO" id="GO:0006465">
    <property type="term" value="P:signal peptide processing"/>
    <property type="evidence" value="ECO:0007669"/>
    <property type="project" value="InterPro"/>
</dbReference>
<feature type="domain" description="Peptidase S26" evidence="10">
    <location>
        <begin position="39"/>
        <end position="110"/>
    </location>
</feature>
<dbReference type="InterPro" id="IPR052064">
    <property type="entry name" value="Mito_IMP1_subunit"/>
</dbReference>
<dbReference type="SUPFAM" id="SSF51306">
    <property type="entry name" value="LexA/Signal peptidase"/>
    <property type="match status" value="1"/>
</dbReference>
<evidence type="ECO:0000313" key="11">
    <source>
        <dbReference type="EMBL" id="PON39949.1"/>
    </source>
</evidence>
<proteinExistence type="inferred from homology"/>
<keyword evidence="2" id="KW-0999">Mitochondrion inner membrane</keyword>
<keyword evidence="3" id="KW-0378">Hydrolase</keyword>
<evidence type="ECO:0000256" key="3">
    <source>
        <dbReference type="ARBA" id="ARBA00022801"/>
    </source>
</evidence>
<evidence type="ECO:0000256" key="9">
    <source>
        <dbReference type="PIRSR" id="PIRSR600223-1"/>
    </source>
</evidence>
<gene>
    <name evidence="11" type="ORF">PanWU01x14_300900</name>
</gene>
<dbReference type="PRINTS" id="PR00727">
    <property type="entry name" value="LEADERPTASE"/>
</dbReference>
<dbReference type="AlphaFoldDB" id="A0A2P5ATT1"/>
<dbReference type="OrthoDB" id="308440at2759"/>
<evidence type="ECO:0000256" key="8">
    <source>
        <dbReference type="ARBA" id="ARBA00064368"/>
    </source>
</evidence>
<name>A0A2P5ATT1_PARAD</name>